<feature type="domain" description="Beta-lactamase-like ARB-00930-like C-terminal" evidence="3">
    <location>
        <begin position="405"/>
        <end position="556"/>
    </location>
</feature>
<dbReference type="InterPro" id="IPR058664">
    <property type="entry name" value="ARB_00930-like_C"/>
</dbReference>
<keyword evidence="1" id="KW-0732">Signal</keyword>
<proteinExistence type="predicted"/>
<comment type="caution">
    <text evidence="4">The sequence shown here is derived from an EMBL/GenBank/DDBJ whole genome shotgun (WGS) entry which is preliminary data.</text>
</comment>
<protein>
    <submittedName>
        <fullName evidence="4">Beta-lactamase-like protein sdnR</fullName>
    </submittedName>
</protein>
<evidence type="ECO:0000313" key="5">
    <source>
        <dbReference type="Proteomes" id="UP001239445"/>
    </source>
</evidence>
<accession>A0AAJ0BGE2</accession>
<dbReference type="Gene3D" id="3.40.710.10">
    <property type="entry name" value="DD-peptidase/beta-lactamase superfamily"/>
    <property type="match status" value="1"/>
</dbReference>
<keyword evidence="5" id="KW-1185">Reference proteome</keyword>
<dbReference type="InterPro" id="IPR001466">
    <property type="entry name" value="Beta-lactam-related"/>
</dbReference>
<feature type="chain" id="PRO_5042561567" evidence="1">
    <location>
        <begin position="23"/>
        <end position="557"/>
    </location>
</feature>
<feature type="domain" description="Beta-lactamase-related" evidence="2">
    <location>
        <begin position="66"/>
        <end position="383"/>
    </location>
</feature>
<evidence type="ECO:0000313" key="4">
    <source>
        <dbReference type="EMBL" id="KAK1757756.1"/>
    </source>
</evidence>
<dbReference type="Pfam" id="PF00144">
    <property type="entry name" value="Beta-lactamase"/>
    <property type="match status" value="1"/>
</dbReference>
<dbReference type="Proteomes" id="UP001239445">
    <property type="component" value="Unassembled WGS sequence"/>
</dbReference>
<gene>
    <name evidence="4" type="ORF">QBC47DRAFT_442801</name>
</gene>
<dbReference type="PANTHER" id="PTHR22935">
    <property type="entry name" value="PENICILLIN-BINDING PROTEIN"/>
    <property type="match status" value="1"/>
</dbReference>
<reference evidence="4" key="1">
    <citation type="submission" date="2023-06" db="EMBL/GenBank/DDBJ databases">
        <title>Genome-scale phylogeny and comparative genomics of the fungal order Sordariales.</title>
        <authorList>
            <consortium name="Lawrence Berkeley National Laboratory"/>
            <person name="Hensen N."/>
            <person name="Bonometti L."/>
            <person name="Westerberg I."/>
            <person name="Brannstrom I.O."/>
            <person name="Guillou S."/>
            <person name="Cros-Aarteil S."/>
            <person name="Calhoun S."/>
            <person name="Haridas S."/>
            <person name="Kuo A."/>
            <person name="Mondo S."/>
            <person name="Pangilinan J."/>
            <person name="Riley R."/>
            <person name="Labutti K."/>
            <person name="Andreopoulos B."/>
            <person name="Lipzen A."/>
            <person name="Chen C."/>
            <person name="Yanf M."/>
            <person name="Daum C."/>
            <person name="Ng V."/>
            <person name="Clum A."/>
            <person name="Steindorff A."/>
            <person name="Ohm R."/>
            <person name="Martin F."/>
            <person name="Silar P."/>
            <person name="Natvig D."/>
            <person name="Lalanne C."/>
            <person name="Gautier V."/>
            <person name="Ament-Velasquez S.L."/>
            <person name="Kruys A."/>
            <person name="Hutchinson M.I."/>
            <person name="Powell A.J."/>
            <person name="Barry K."/>
            <person name="Miller A.N."/>
            <person name="Grigoriev I.V."/>
            <person name="Debuchy R."/>
            <person name="Gladieux P."/>
            <person name="Thoren M.H."/>
            <person name="Johannesson H."/>
        </authorList>
    </citation>
    <scope>NUCLEOTIDE SEQUENCE</scope>
    <source>
        <strain evidence="4">PSN4</strain>
    </source>
</reference>
<dbReference type="InterPro" id="IPR012338">
    <property type="entry name" value="Beta-lactam/transpept-like"/>
</dbReference>
<dbReference type="InterPro" id="IPR051478">
    <property type="entry name" value="Beta-lactamase-like_AB/R"/>
</dbReference>
<dbReference type="SUPFAM" id="SSF56601">
    <property type="entry name" value="beta-lactamase/transpeptidase-like"/>
    <property type="match status" value="1"/>
</dbReference>
<evidence type="ECO:0000256" key="1">
    <source>
        <dbReference type="SAM" id="SignalP"/>
    </source>
</evidence>
<dbReference type="PANTHER" id="PTHR22935:SF97">
    <property type="entry name" value="BETA-LACTAMASE-RELATED DOMAIN-CONTAINING PROTEIN"/>
    <property type="match status" value="1"/>
</dbReference>
<organism evidence="4 5">
    <name type="scientific">Echria macrotheca</name>
    <dbReference type="NCBI Taxonomy" id="438768"/>
    <lineage>
        <taxon>Eukaryota</taxon>
        <taxon>Fungi</taxon>
        <taxon>Dikarya</taxon>
        <taxon>Ascomycota</taxon>
        <taxon>Pezizomycotina</taxon>
        <taxon>Sordariomycetes</taxon>
        <taxon>Sordariomycetidae</taxon>
        <taxon>Sordariales</taxon>
        <taxon>Schizotheciaceae</taxon>
        <taxon>Echria</taxon>
    </lineage>
</organism>
<name>A0AAJ0BGE2_9PEZI</name>
<dbReference type="Pfam" id="PF26335">
    <property type="entry name" value="ARB_00930_C"/>
    <property type="match status" value="1"/>
</dbReference>
<dbReference type="EMBL" id="MU839830">
    <property type="protein sequence ID" value="KAK1757756.1"/>
    <property type="molecule type" value="Genomic_DNA"/>
</dbReference>
<dbReference type="AlphaFoldDB" id="A0AAJ0BGE2"/>
<evidence type="ECO:0000259" key="3">
    <source>
        <dbReference type="Pfam" id="PF26335"/>
    </source>
</evidence>
<feature type="signal peptide" evidence="1">
    <location>
        <begin position="1"/>
        <end position="22"/>
    </location>
</feature>
<sequence>MRTFSFSFLLCIAAVSSQLGAAQNCPILGPAYPAVTNVAAPKFQAAKARFEKALESVNRSSTSFAVQVYSAHDDKLIYETYHTATAQVGAATVGPDTIWRLFSISKAMTVYAFLARLGDNYWNEPIVKYIPELADAPFRNPVRDVNWAEVTLGSLAGQSSGLTRDYSLRDLSTFQSSIPGLRELKDSEIVRCEALRMIIKTYPWALSTRTPNYSTMAFQLLAYAAENITGESFPDIITNQLIKPLNLTRTFIPIPINETNTVNYPAGAWNLDVGDLSPGAGYSSSASDLSTLGRSILRSTLLPDLVTRRWLSPIIHSGSLVFSMGRPWEILRHPVPATLTSNVTRNTDVYSKQGGGGDYTTLLALSPDHDIGVSILTSGDETQGGFNTIRKAFLDVWVGAAEEAAREQAVDTFAGSYGGNGAGDNSSMVVGVVDGEPALFVSELVSNGTDILELLAKTSYGGLGGKKGTVGLWLYPMGLVDEREKAEVEGKVTRRVAFRGWPGVVGQRPAVDCGSWAESDRLRWGNYPGDLYVFEVEAGKNARAVENPGMGRTFLRA</sequence>
<evidence type="ECO:0000259" key="2">
    <source>
        <dbReference type="Pfam" id="PF00144"/>
    </source>
</evidence>